<name>A0A4Q0T389_9BACT</name>
<keyword evidence="1" id="KW-0472">Membrane</keyword>
<dbReference type="Proteomes" id="UP000289437">
    <property type="component" value="Unassembled WGS sequence"/>
</dbReference>
<dbReference type="RefSeq" id="WP_128911849.1">
    <property type="nucleotide sequence ID" value="NZ_RDSM01000001.1"/>
</dbReference>
<dbReference type="AlphaFoldDB" id="A0A4Q0T389"/>
<feature type="transmembrane region" description="Helical" evidence="1">
    <location>
        <begin position="7"/>
        <end position="27"/>
    </location>
</feature>
<proteinExistence type="predicted"/>
<evidence type="ECO:0000313" key="2">
    <source>
        <dbReference type="EMBL" id="RXH57727.1"/>
    </source>
</evidence>
<keyword evidence="1" id="KW-0812">Transmembrane</keyword>
<reference evidence="3" key="2">
    <citation type="submission" date="2019-02" db="EMBL/GenBank/DDBJ databases">
        <title>Granulicella sibirica sp. nov., a psychrotolerant acidobacterium isolated from an organic soil layer in forested tundra, West Siberia.</title>
        <authorList>
            <person name="Oshkin I.Y."/>
            <person name="Kulichevskaya I.S."/>
            <person name="Rijpstra W.I.C."/>
            <person name="Sinninghe Damste J.S."/>
            <person name="Rakitin A.L."/>
            <person name="Ravin N.V."/>
            <person name="Dedysh S.N."/>
        </authorList>
    </citation>
    <scope>NUCLEOTIDE SEQUENCE [LARGE SCALE GENOMIC DNA]</scope>
    <source>
        <strain evidence="3">AF10</strain>
    </source>
</reference>
<comment type="caution">
    <text evidence="2">The sequence shown here is derived from an EMBL/GenBank/DDBJ whole genome shotgun (WGS) entry which is preliminary data.</text>
</comment>
<keyword evidence="3" id="KW-1185">Reference proteome</keyword>
<dbReference type="OrthoDB" id="117379at2"/>
<evidence type="ECO:0000256" key="1">
    <source>
        <dbReference type="SAM" id="Phobius"/>
    </source>
</evidence>
<protein>
    <submittedName>
        <fullName evidence="2">Uncharacterized protein</fullName>
    </submittedName>
</protein>
<gene>
    <name evidence="2" type="ORF">GRAN_1037</name>
</gene>
<keyword evidence="1" id="KW-1133">Transmembrane helix</keyword>
<sequence length="244" mass="27098">MDSGKKWALGGTLILIAAVGIRVGLIYRERHEAVAPTQTSSTWTVSDDDMVFLKKTRPSTLQDVKDLSGKPLWISAGGQMDYFPYAAHKVDYAHSAGILLGADRIDIKDAIEAVAPKAATFRIPGGDRHVLFIFTKPGSQAEYAVPIGYRDKGQYTFYVDEIFFYQDPHNLYKKWPSDTWKAIDEHRAIPGMNERQAQLSLGQVSSSQSTDYGNRSVVYEHQGHPVTVTFEKDKATAIREGGSL</sequence>
<accession>A0A4Q0T389</accession>
<dbReference type="EMBL" id="RDSM01000001">
    <property type="protein sequence ID" value="RXH57727.1"/>
    <property type="molecule type" value="Genomic_DNA"/>
</dbReference>
<evidence type="ECO:0000313" key="3">
    <source>
        <dbReference type="Proteomes" id="UP000289437"/>
    </source>
</evidence>
<reference evidence="2 3" key="1">
    <citation type="submission" date="2018-11" db="EMBL/GenBank/DDBJ databases">
        <authorList>
            <person name="Mardanov A.V."/>
            <person name="Ravin N.V."/>
            <person name="Dedysh S.N."/>
        </authorList>
    </citation>
    <scope>NUCLEOTIDE SEQUENCE [LARGE SCALE GENOMIC DNA]</scope>
    <source>
        <strain evidence="2 3">AF10</strain>
    </source>
</reference>
<organism evidence="2 3">
    <name type="scientific">Granulicella sibirica</name>
    <dbReference type="NCBI Taxonomy" id="2479048"/>
    <lineage>
        <taxon>Bacteria</taxon>
        <taxon>Pseudomonadati</taxon>
        <taxon>Acidobacteriota</taxon>
        <taxon>Terriglobia</taxon>
        <taxon>Terriglobales</taxon>
        <taxon>Acidobacteriaceae</taxon>
        <taxon>Granulicella</taxon>
    </lineage>
</organism>